<name>A0A6H2A3L4_9ZZZZ</name>
<reference evidence="1" key="1">
    <citation type="submission" date="2020-03" db="EMBL/GenBank/DDBJ databases">
        <title>The deep terrestrial virosphere.</title>
        <authorList>
            <person name="Holmfeldt K."/>
            <person name="Nilsson E."/>
            <person name="Simone D."/>
            <person name="Lopez-Fernandez M."/>
            <person name="Wu X."/>
            <person name="de Brujin I."/>
            <person name="Lundin D."/>
            <person name="Andersson A."/>
            <person name="Bertilsson S."/>
            <person name="Dopson M."/>
        </authorList>
    </citation>
    <scope>NUCLEOTIDE SEQUENCE</scope>
    <source>
        <strain evidence="1">TM448A04279</strain>
    </source>
</reference>
<gene>
    <name evidence="1" type="ORF">TM448A04279_0004</name>
</gene>
<sequence>MVLLTFRHSRDVFIKNQFKNWITKLFGTDVKFDGCQYGNNYPTLIVSLPDFLKVKDDIPTRGLVSIEGKFNLIEELSFGVRDFKNEL</sequence>
<evidence type="ECO:0000313" key="1">
    <source>
        <dbReference type="EMBL" id="QJA54040.1"/>
    </source>
</evidence>
<dbReference type="AlphaFoldDB" id="A0A6H2A3L4"/>
<organism evidence="1">
    <name type="scientific">viral metagenome</name>
    <dbReference type="NCBI Taxonomy" id="1070528"/>
    <lineage>
        <taxon>unclassified sequences</taxon>
        <taxon>metagenomes</taxon>
        <taxon>organismal metagenomes</taxon>
    </lineage>
</organism>
<protein>
    <submittedName>
        <fullName evidence="1">Uncharacterized protein</fullName>
    </submittedName>
</protein>
<dbReference type="EMBL" id="MT144472">
    <property type="protein sequence ID" value="QJA54040.1"/>
    <property type="molecule type" value="Genomic_DNA"/>
</dbReference>
<accession>A0A6H2A3L4</accession>
<proteinExistence type="predicted"/>